<evidence type="ECO:0000313" key="2">
    <source>
        <dbReference type="EMBL" id="MDQ0475099.1"/>
    </source>
</evidence>
<evidence type="ECO:0000256" key="1">
    <source>
        <dbReference type="SAM" id="Coils"/>
    </source>
</evidence>
<comment type="caution">
    <text evidence="2">The sequence shown here is derived from an EMBL/GenBank/DDBJ whole genome shotgun (WGS) entry which is preliminary data.</text>
</comment>
<feature type="coiled-coil region" evidence="1">
    <location>
        <begin position="63"/>
        <end position="97"/>
    </location>
</feature>
<dbReference type="EMBL" id="JAUSVX010000030">
    <property type="protein sequence ID" value="MDQ0475099.1"/>
    <property type="molecule type" value="Genomic_DNA"/>
</dbReference>
<sequence length="100" mass="10844">MSTPAPGVIEALAERLRVVQAVSQLNARRLLGQQACGGAEFDILRVEREIAAEGEAEHRGAALREAQARRRRAEAAMAACDAELAALDLRLRELDRRIAG</sequence>
<dbReference type="Proteomes" id="UP001242480">
    <property type="component" value="Unassembled WGS sequence"/>
</dbReference>
<name>A0ABU0JLD1_9HYPH</name>
<accession>A0ABU0JLD1</accession>
<dbReference type="RefSeq" id="WP_307285834.1">
    <property type="nucleotide sequence ID" value="NZ_JAUSVX010000030.1"/>
</dbReference>
<gene>
    <name evidence="2" type="ORF">QO011_008141</name>
</gene>
<evidence type="ECO:0000313" key="3">
    <source>
        <dbReference type="Proteomes" id="UP001242480"/>
    </source>
</evidence>
<proteinExistence type="predicted"/>
<reference evidence="2 3" key="1">
    <citation type="submission" date="2023-07" db="EMBL/GenBank/DDBJ databases">
        <title>Genomic Encyclopedia of Type Strains, Phase IV (KMG-IV): sequencing the most valuable type-strain genomes for metagenomic binning, comparative biology and taxonomic classification.</title>
        <authorList>
            <person name="Goeker M."/>
        </authorList>
    </citation>
    <scope>NUCLEOTIDE SEQUENCE [LARGE SCALE GENOMIC DNA]</scope>
    <source>
        <strain evidence="2 3">DSM 19619</strain>
    </source>
</reference>
<organism evidence="2 3">
    <name type="scientific">Labrys wisconsinensis</name>
    <dbReference type="NCBI Taxonomy" id="425677"/>
    <lineage>
        <taxon>Bacteria</taxon>
        <taxon>Pseudomonadati</taxon>
        <taxon>Pseudomonadota</taxon>
        <taxon>Alphaproteobacteria</taxon>
        <taxon>Hyphomicrobiales</taxon>
        <taxon>Xanthobacteraceae</taxon>
        <taxon>Labrys</taxon>
    </lineage>
</organism>
<keyword evidence="1" id="KW-0175">Coiled coil</keyword>
<keyword evidence="3" id="KW-1185">Reference proteome</keyword>
<protein>
    <submittedName>
        <fullName evidence="2">Uncharacterized protein</fullName>
    </submittedName>
</protein>